<comment type="similarity">
    <text evidence="1 6">Belongs to the sigma-70 factor family. ECF subfamily.</text>
</comment>
<accession>A0A1G8DEJ0</accession>
<dbReference type="Pfam" id="PF04542">
    <property type="entry name" value="Sigma70_r2"/>
    <property type="match status" value="1"/>
</dbReference>
<dbReference type="AlphaFoldDB" id="A0A1G8DEJ0"/>
<keyword evidence="10" id="KW-1185">Reference proteome</keyword>
<dbReference type="CDD" id="cd06171">
    <property type="entry name" value="Sigma70_r4"/>
    <property type="match status" value="1"/>
</dbReference>
<keyword evidence="5 6" id="KW-0804">Transcription</keyword>
<dbReference type="PROSITE" id="PS01063">
    <property type="entry name" value="SIGMA70_ECF"/>
    <property type="match status" value="1"/>
</dbReference>
<dbReference type="InterPro" id="IPR036388">
    <property type="entry name" value="WH-like_DNA-bd_sf"/>
</dbReference>
<feature type="domain" description="RNA polymerase sigma-70 region 4" evidence="8">
    <location>
        <begin position="110"/>
        <end position="159"/>
    </location>
</feature>
<evidence type="ECO:0000313" key="9">
    <source>
        <dbReference type="EMBL" id="SDH55839.1"/>
    </source>
</evidence>
<evidence type="ECO:0000256" key="4">
    <source>
        <dbReference type="ARBA" id="ARBA00023125"/>
    </source>
</evidence>
<dbReference type="Gene3D" id="1.10.1740.10">
    <property type="match status" value="1"/>
</dbReference>
<dbReference type="InterPro" id="IPR013324">
    <property type="entry name" value="RNA_pol_sigma_r3/r4-like"/>
</dbReference>
<evidence type="ECO:0000313" key="10">
    <source>
        <dbReference type="Proteomes" id="UP000199258"/>
    </source>
</evidence>
<dbReference type="GO" id="GO:0006352">
    <property type="term" value="P:DNA-templated transcription initiation"/>
    <property type="evidence" value="ECO:0007669"/>
    <property type="project" value="InterPro"/>
</dbReference>
<dbReference type="RefSeq" id="WP_051470461.1">
    <property type="nucleotide sequence ID" value="NZ_FNDT01000001.1"/>
</dbReference>
<evidence type="ECO:0000259" key="7">
    <source>
        <dbReference type="Pfam" id="PF04542"/>
    </source>
</evidence>
<dbReference type="Pfam" id="PF04545">
    <property type="entry name" value="Sigma70_r4"/>
    <property type="match status" value="1"/>
</dbReference>
<dbReference type="GO" id="GO:0016987">
    <property type="term" value="F:sigma factor activity"/>
    <property type="evidence" value="ECO:0007669"/>
    <property type="project" value="UniProtKB-KW"/>
</dbReference>
<evidence type="ECO:0000256" key="3">
    <source>
        <dbReference type="ARBA" id="ARBA00023082"/>
    </source>
</evidence>
<name>A0A1G8DEJ0_9MICC</name>
<dbReference type="SUPFAM" id="SSF88659">
    <property type="entry name" value="Sigma3 and sigma4 domains of RNA polymerase sigma factors"/>
    <property type="match status" value="1"/>
</dbReference>
<evidence type="ECO:0000259" key="8">
    <source>
        <dbReference type="Pfam" id="PF04545"/>
    </source>
</evidence>
<dbReference type="InterPro" id="IPR000838">
    <property type="entry name" value="RNA_pol_sigma70_ECF_CS"/>
</dbReference>
<dbReference type="OrthoDB" id="9811152at2"/>
<keyword evidence="3 6" id="KW-0731">Sigma factor</keyword>
<evidence type="ECO:0000256" key="6">
    <source>
        <dbReference type="RuleBase" id="RU000716"/>
    </source>
</evidence>
<evidence type="ECO:0000256" key="5">
    <source>
        <dbReference type="ARBA" id="ARBA00023163"/>
    </source>
</evidence>
<dbReference type="GO" id="GO:0003677">
    <property type="term" value="F:DNA binding"/>
    <property type="evidence" value="ECO:0007669"/>
    <property type="project" value="UniProtKB-KW"/>
</dbReference>
<dbReference type="STRING" id="335973.SAMN04488693_101571"/>
<dbReference type="InterPro" id="IPR007630">
    <property type="entry name" value="RNA_pol_sigma70_r4"/>
</dbReference>
<dbReference type="InterPro" id="IPR014284">
    <property type="entry name" value="RNA_pol_sigma-70_dom"/>
</dbReference>
<feature type="domain" description="RNA polymerase sigma-70 region 2" evidence="7">
    <location>
        <begin position="14"/>
        <end position="77"/>
    </location>
</feature>
<dbReference type="NCBIfam" id="TIGR02937">
    <property type="entry name" value="sigma70-ECF"/>
    <property type="match status" value="1"/>
</dbReference>
<dbReference type="Proteomes" id="UP000199258">
    <property type="component" value="Unassembled WGS sequence"/>
</dbReference>
<dbReference type="InterPro" id="IPR007627">
    <property type="entry name" value="RNA_pol_sigma70_r2"/>
</dbReference>
<dbReference type="InterPro" id="IPR039425">
    <property type="entry name" value="RNA_pol_sigma-70-like"/>
</dbReference>
<dbReference type="EMBL" id="FNDT01000001">
    <property type="protein sequence ID" value="SDH55839.1"/>
    <property type="molecule type" value="Genomic_DNA"/>
</dbReference>
<dbReference type="PANTHER" id="PTHR43133">
    <property type="entry name" value="RNA POLYMERASE ECF-TYPE SIGMA FACTO"/>
    <property type="match status" value="1"/>
</dbReference>
<keyword evidence="2 6" id="KW-0805">Transcription regulation</keyword>
<keyword evidence="4 6" id="KW-0238">DNA-binding</keyword>
<proteinExistence type="inferred from homology"/>
<dbReference type="Gene3D" id="1.10.10.10">
    <property type="entry name" value="Winged helix-like DNA-binding domain superfamily/Winged helix DNA-binding domain"/>
    <property type="match status" value="1"/>
</dbReference>
<organism evidence="9 10">
    <name type="scientific">Arthrobacter subterraneus</name>
    <dbReference type="NCBI Taxonomy" id="335973"/>
    <lineage>
        <taxon>Bacteria</taxon>
        <taxon>Bacillati</taxon>
        <taxon>Actinomycetota</taxon>
        <taxon>Actinomycetes</taxon>
        <taxon>Micrococcales</taxon>
        <taxon>Micrococcaceae</taxon>
        <taxon>Arthrobacter</taxon>
    </lineage>
</organism>
<evidence type="ECO:0000256" key="2">
    <source>
        <dbReference type="ARBA" id="ARBA00023015"/>
    </source>
</evidence>
<dbReference type="SUPFAM" id="SSF88946">
    <property type="entry name" value="Sigma2 domain of RNA polymerase sigma factors"/>
    <property type="match status" value="1"/>
</dbReference>
<reference evidence="9 10" key="1">
    <citation type="submission" date="2016-10" db="EMBL/GenBank/DDBJ databases">
        <authorList>
            <person name="de Groot N.N."/>
        </authorList>
    </citation>
    <scope>NUCLEOTIDE SEQUENCE [LARGE SCALE GENOMIC DNA]</scope>
    <source>
        <strain evidence="9 10">NP_1H</strain>
    </source>
</reference>
<protein>
    <recommendedName>
        <fullName evidence="6">RNA polymerase sigma factor</fullName>
    </recommendedName>
</protein>
<dbReference type="PANTHER" id="PTHR43133:SF52">
    <property type="entry name" value="ECF RNA POLYMERASE SIGMA FACTOR SIGL"/>
    <property type="match status" value="1"/>
</dbReference>
<dbReference type="InterPro" id="IPR013325">
    <property type="entry name" value="RNA_pol_sigma_r2"/>
</dbReference>
<sequence length="170" mass="19555">MAEGQAEWLSVIRDHHLRALRRFVRRLTSDVFLADDVVQLTLLRAWEHPVMRGHSELEIRAWLFVVARNILTDSYRSGFRRHEFDVDELPEVPSDDDVEQLLTSWLLTDALNELSPDHRDVVLHFYFRGETAAEIARALSIPEGTVKSRLHYALRSLRNALAARDVASGS</sequence>
<evidence type="ECO:0000256" key="1">
    <source>
        <dbReference type="ARBA" id="ARBA00010641"/>
    </source>
</evidence>
<gene>
    <name evidence="9" type="ORF">SAMN04488693_101571</name>
</gene>